<protein>
    <submittedName>
        <fullName evidence="7">Cyclic nucleotide-binding domain-containing protein</fullName>
    </submittedName>
</protein>
<accession>A0A4R5LAF8</accession>
<name>A0A4R5LAF8_9BURK</name>
<dbReference type="PANTHER" id="PTHR24567">
    <property type="entry name" value="CRP FAMILY TRANSCRIPTIONAL REGULATORY PROTEIN"/>
    <property type="match status" value="1"/>
</dbReference>
<dbReference type="SMART" id="SM00100">
    <property type="entry name" value="cNMP"/>
    <property type="match status" value="1"/>
</dbReference>
<dbReference type="EMBL" id="SMOD01000016">
    <property type="protein sequence ID" value="TDG06130.1"/>
    <property type="molecule type" value="Genomic_DNA"/>
</dbReference>
<feature type="region of interest" description="Disordered" evidence="4">
    <location>
        <begin position="1"/>
        <end position="25"/>
    </location>
</feature>
<dbReference type="InterPro" id="IPR000595">
    <property type="entry name" value="cNMP-bd_dom"/>
</dbReference>
<dbReference type="Pfam" id="PF13545">
    <property type="entry name" value="HTH_Crp_2"/>
    <property type="match status" value="1"/>
</dbReference>
<comment type="caution">
    <text evidence="7">The sequence shown here is derived from an EMBL/GenBank/DDBJ whole genome shotgun (WGS) entry which is preliminary data.</text>
</comment>
<dbReference type="Gene3D" id="2.60.120.10">
    <property type="entry name" value="Jelly Rolls"/>
    <property type="match status" value="1"/>
</dbReference>
<dbReference type="GO" id="GO:0003700">
    <property type="term" value="F:DNA-binding transcription factor activity"/>
    <property type="evidence" value="ECO:0007669"/>
    <property type="project" value="InterPro"/>
</dbReference>
<dbReference type="InterPro" id="IPR012318">
    <property type="entry name" value="HTH_CRP"/>
</dbReference>
<gene>
    <name evidence="7" type="ORF">E1N52_21465</name>
</gene>
<dbReference type="PRINTS" id="PR00034">
    <property type="entry name" value="HTHCRP"/>
</dbReference>
<sequence>MLNPSVTSQTTVRRSNRTPMTAPRTSTRCSVCAMRHLCMPQGLTLDDLPKLEALICSARSVRRGEAVYRAGDAFDNLYVARSGSLKTVMAHRDGREQVTGLRLAGDPLGLDGISTGFHTCSAVALEDSSVCLIPYSALKHLCRETGAMQDRLHRLMSEQLIRESSQMMVLGSLSADERVAAFLLDVSERNGQRGYSHAEFNLRMTREDMGSYLGMTLETVSRTLSRFQKRGLIDAQGKLIRIIDLEGLRHL</sequence>
<dbReference type="InterPro" id="IPR018335">
    <property type="entry name" value="Tscrpt_reg_HTH_Crp-type_CS"/>
</dbReference>
<reference evidence="7 8" key="1">
    <citation type="submission" date="2019-03" db="EMBL/GenBank/DDBJ databases">
        <title>Paraburkholderia sp. isolated from native Mimosa gymnas in Guartela State Park, Brazil.</title>
        <authorList>
            <person name="Paulitsch F."/>
            <person name="Hungria M."/>
            <person name="Delamuta J.R.M."/>
            <person name="Ribeiro R.A."/>
            <person name="Dall'Agnol R."/>
            <person name="Silva J.S.B."/>
        </authorList>
    </citation>
    <scope>NUCLEOTIDE SEQUENCE [LARGE SCALE GENOMIC DNA]</scope>
    <source>
        <strain evidence="7 8">CNPSo 3008</strain>
    </source>
</reference>
<dbReference type="FunFam" id="1.10.10.10:FF:000028">
    <property type="entry name" value="Fumarate/nitrate reduction transcriptional regulator Fnr"/>
    <property type="match status" value="1"/>
</dbReference>
<evidence type="ECO:0000259" key="6">
    <source>
        <dbReference type="PROSITE" id="PS51063"/>
    </source>
</evidence>
<keyword evidence="3" id="KW-0804">Transcription</keyword>
<proteinExistence type="predicted"/>
<evidence type="ECO:0000256" key="1">
    <source>
        <dbReference type="ARBA" id="ARBA00023015"/>
    </source>
</evidence>
<dbReference type="GO" id="GO:0005829">
    <property type="term" value="C:cytosol"/>
    <property type="evidence" value="ECO:0007669"/>
    <property type="project" value="TreeGrafter"/>
</dbReference>
<dbReference type="Pfam" id="PF00027">
    <property type="entry name" value="cNMP_binding"/>
    <property type="match status" value="1"/>
</dbReference>
<dbReference type="CDD" id="cd00092">
    <property type="entry name" value="HTH_CRP"/>
    <property type="match status" value="1"/>
</dbReference>
<dbReference type="InterPro" id="IPR050397">
    <property type="entry name" value="Env_Response_Regulators"/>
</dbReference>
<dbReference type="PROSITE" id="PS00042">
    <property type="entry name" value="HTH_CRP_1"/>
    <property type="match status" value="1"/>
</dbReference>
<dbReference type="SUPFAM" id="SSF51206">
    <property type="entry name" value="cAMP-binding domain-like"/>
    <property type="match status" value="1"/>
</dbReference>
<dbReference type="InterPro" id="IPR036388">
    <property type="entry name" value="WH-like_DNA-bd_sf"/>
</dbReference>
<evidence type="ECO:0000313" key="8">
    <source>
        <dbReference type="Proteomes" id="UP000295606"/>
    </source>
</evidence>
<dbReference type="AlphaFoldDB" id="A0A4R5LAF8"/>
<keyword evidence="2" id="KW-0238">DNA-binding</keyword>
<dbReference type="InterPro" id="IPR036390">
    <property type="entry name" value="WH_DNA-bd_sf"/>
</dbReference>
<dbReference type="InterPro" id="IPR018490">
    <property type="entry name" value="cNMP-bd_dom_sf"/>
</dbReference>
<evidence type="ECO:0000259" key="5">
    <source>
        <dbReference type="PROSITE" id="PS50042"/>
    </source>
</evidence>
<dbReference type="InterPro" id="IPR014710">
    <property type="entry name" value="RmlC-like_jellyroll"/>
</dbReference>
<dbReference type="SMART" id="SM00419">
    <property type="entry name" value="HTH_CRP"/>
    <property type="match status" value="1"/>
</dbReference>
<organism evidence="7 8">
    <name type="scientific">Paraburkholderia guartelaensis</name>
    <dbReference type="NCBI Taxonomy" id="2546446"/>
    <lineage>
        <taxon>Bacteria</taxon>
        <taxon>Pseudomonadati</taxon>
        <taxon>Pseudomonadota</taxon>
        <taxon>Betaproteobacteria</taxon>
        <taxon>Burkholderiales</taxon>
        <taxon>Burkholderiaceae</taxon>
        <taxon>Paraburkholderia</taxon>
    </lineage>
</organism>
<dbReference type="RefSeq" id="WP_133184736.1">
    <property type="nucleotide sequence ID" value="NZ_CAJMZB010000040.1"/>
</dbReference>
<dbReference type="PROSITE" id="PS50042">
    <property type="entry name" value="CNMP_BINDING_3"/>
    <property type="match status" value="1"/>
</dbReference>
<feature type="domain" description="HTH crp-type" evidence="6">
    <location>
        <begin position="173"/>
        <end position="246"/>
    </location>
</feature>
<dbReference type="Proteomes" id="UP000295606">
    <property type="component" value="Unassembled WGS sequence"/>
</dbReference>
<dbReference type="Gene3D" id="1.10.10.10">
    <property type="entry name" value="Winged helix-like DNA-binding domain superfamily/Winged helix DNA-binding domain"/>
    <property type="match status" value="1"/>
</dbReference>
<dbReference type="PROSITE" id="PS51063">
    <property type="entry name" value="HTH_CRP_2"/>
    <property type="match status" value="1"/>
</dbReference>
<dbReference type="OrthoDB" id="7643467at2"/>
<dbReference type="SUPFAM" id="SSF46785">
    <property type="entry name" value="Winged helix' DNA-binding domain"/>
    <property type="match status" value="1"/>
</dbReference>
<dbReference type="PANTHER" id="PTHR24567:SF75">
    <property type="entry name" value="FUMARATE AND NITRATE REDUCTION REGULATORY PROTEIN"/>
    <property type="match status" value="1"/>
</dbReference>
<evidence type="ECO:0000256" key="2">
    <source>
        <dbReference type="ARBA" id="ARBA00023125"/>
    </source>
</evidence>
<evidence type="ECO:0000313" key="7">
    <source>
        <dbReference type="EMBL" id="TDG06130.1"/>
    </source>
</evidence>
<evidence type="ECO:0000256" key="3">
    <source>
        <dbReference type="ARBA" id="ARBA00023163"/>
    </source>
</evidence>
<keyword evidence="1" id="KW-0805">Transcription regulation</keyword>
<feature type="domain" description="Cyclic nucleotide-binding" evidence="5">
    <location>
        <begin position="39"/>
        <end position="109"/>
    </location>
</feature>
<evidence type="ECO:0000256" key="4">
    <source>
        <dbReference type="SAM" id="MobiDB-lite"/>
    </source>
</evidence>
<dbReference type="CDD" id="cd00038">
    <property type="entry name" value="CAP_ED"/>
    <property type="match status" value="1"/>
</dbReference>
<dbReference type="GO" id="GO:0003677">
    <property type="term" value="F:DNA binding"/>
    <property type="evidence" value="ECO:0007669"/>
    <property type="project" value="UniProtKB-KW"/>
</dbReference>